<gene>
    <name evidence="1" type="ORF">GCM10010912_02950</name>
</gene>
<protein>
    <submittedName>
        <fullName evidence="1">Uncharacterized protein</fullName>
    </submittedName>
</protein>
<evidence type="ECO:0000313" key="2">
    <source>
        <dbReference type="Proteomes" id="UP000637643"/>
    </source>
</evidence>
<evidence type="ECO:0000313" key="1">
    <source>
        <dbReference type="EMBL" id="GGF61150.1"/>
    </source>
</evidence>
<sequence length="45" mass="4780">MILAGAGEGDFLYATKDCAELAKHFHQDGLSLAEAVTRGCAVGRW</sequence>
<dbReference type="EMBL" id="BMKR01000001">
    <property type="protein sequence ID" value="GGF61150.1"/>
    <property type="molecule type" value="Genomic_DNA"/>
</dbReference>
<comment type="caution">
    <text evidence="1">The sequence shown here is derived from an EMBL/GenBank/DDBJ whole genome shotgun (WGS) entry which is preliminary data.</text>
</comment>
<reference evidence="1" key="1">
    <citation type="journal article" date="2014" name="Int. J. Syst. Evol. Microbiol.">
        <title>Complete genome sequence of Corynebacterium casei LMG S-19264T (=DSM 44701T), isolated from a smear-ripened cheese.</title>
        <authorList>
            <consortium name="US DOE Joint Genome Institute (JGI-PGF)"/>
            <person name="Walter F."/>
            <person name="Albersmeier A."/>
            <person name="Kalinowski J."/>
            <person name="Ruckert C."/>
        </authorList>
    </citation>
    <scope>NUCLEOTIDE SEQUENCE</scope>
    <source>
        <strain evidence="1">CGMCC 1.16134</strain>
    </source>
</reference>
<keyword evidence="2" id="KW-1185">Reference proteome</keyword>
<organism evidence="1 2">
    <name type="scientific">Paenibacillus albidus</name>
    <dbReference type="NCBI Taxonomy" id="2041023"/>
    <lineage>
        <taxon>Bacteria</taxon>
        <taxon>Bacillati</taxon>
        <taxon>Bacillota</taxon>
        <taxon>Bacilli</taxon>
        <taxon>Bacillales</taxon>
        <taxon>Paenibacillaceae</taxon>
        <taxon>Paenibacillus</taxon>
    </lineage>
</organism>
<dbReference type="AlphaFoldDB" id="A0A917BWW0"/>
<name>A0A917BWW0_9BACL</name>
<dbReference type="Proteomes" id="UP000637643">
    <property type="component" value="Unassembled WGS sequence"/>
</dbReference>
<reference evidence="1" key="2">
    <citation type="submission" date="2020-09" db="EMBL/GenBank/DDBJ databases">
        <authorList>
            <person name="Sun Q."/>
            <person name="Zhou Y."/>
        </authorList>
    </citation>
    <scope>NUCLEOTIDE SEQUENCE</scope>
    <source>
        <strain evidence="1">CGMCC 1.16134</strain>
    </source>
</reference>
<proteinExistence type="predicted"/>
<accession>A0A917BWW0</accession>